<feature type="compositionally biased region" description="Basic and acidic residues" evidence="1">
    <location>
        <begin position="340"/>
        <end position="353"/>
    </location>
</feature>
<feature type="compositionally biased region" description="Basic and acidic residues" evidence="1">
    <location>
        <begin position="467"/>
        <end position="486"/>
    </location>
</feature>
<protein>
    <recommendedName>
        <fullName evidence="4">Polymer-forming cytoskeletal protein</fullName>
    </recommendedName>
</protein>
<evidence type="ECO:0000313" key="2">
    <source>
        <dbReference type="EMBL" id="WNY23885.1"/>
    </source>
</evidence>
<evidence type="ECO:0000256" key="1">
    <source>
        <dbReference type="SAM" id="MobiDB-lite"/>
    </source>
</evidence>
<feature type="compositionally biased region" description="Polar residues" evidence="1">
    <location>
        <begin position="356"/>
        <end position="384"/>
    </location>
</feature>
<name>A0AA96ZSX4_9EURY</name>
<sequence>MISSKNIRFHSPSNTYIIPKNSIIDQNVTVKGNVIAGPGVRFWKNIKVNGNIQLGKGCLVEGNLTADKIIIGSRSKIKGNIKADSDVSLFQNVIVNSVESGGNITIMPECVVGYANSSTLTVIGKADIKKIGVITKVTVRANTVAELEKEDEKDEENGNEYENGNEKEITDYIKDIKGIQDIKGAQDVKNTQTVSEELIFENNISDEIKAESIESHINKNESVSRANSPDSQPLSTPAFPMETASENIQLGTETDLQSEEFDVEIIDETDESSPKSFTVSAFAGSQTDRPVSVPTAESDEVEIVGETGDDIDSESETIPQTVETPFGTIVVGEKPVSRRNIRENSRENSKESAKNTAASVKNTTESTKNTTDSPSNNQFASVTEISKEEQQADYEAEIRSKSGAKTVPTVSMSDFVSKSVTESAPESAPESASAVSAPAAANAHTPANTPALATKSAPASESASAARKSEFRWPAFEPKKMPKAENQKQQTPFSKKSSNWPDDEHFNQMKVSSVHVQYEEIKIQNAPKQKENLFEQKIFQNNKSGKPDAFANANRQIVFEEVGYSPAVPVKQQKSKAEILMEQMNFDAVPSPAETEMKKKPEKKERSREEVERSKIWYEERYPQSESDKKEYPPYV</sequence>
<feature type="compositionally biased region" description="Basic and acidic residues" evidence="1">
    <location>
        <begin position="385"/>
        <end position="400"/>
    </location>
</feature>
<feature type="compositionally biased region" description="Low complexity" evidence="1">
    <location>
        <begin position="419"/>
        <end position="466"/>
    </location>
</feature>
<feature type="compositionally biased region" description="Polar residues" evidence="1">
    <location>
        <begin position="408"/>
        <end position="418"/>
    </location>
</feature>
<feature type="region of interest" description="Disordered" evidence="1">
    <location>
        <begin position="586"/>
        <end position="636"/>
    </location>
</feature>
<organism evidence="2 3">
    <name type="scientific">Methanimicrococcus hongohii</name>
    <dbReference type="NCBI Taxonomy" id="3028295"/>
    <lineage>
        <taxon>Archaea</taxon>
        <taxon>Methanobacteriati</taxon>
        <taxon>Methanobacteriota</taxon>
        <taxon>Stenosarchaea group</taxon>
        <taxon>Methanomicrobia</taxon>
        <taxon>Methanosarcinales</taxon>
        <taxon>Methanosarcinaceae</taxon>
        <taxon>Methanimicrococcus</taxon>
    </lineage>
</organism>
<dbReference type="Proteomes" id="UP001302978">
    <property type="component" value="Chromosome"/>
</dbReference>
<feature type="compositionally biased region" description="Basic and acidic residues" evidence="1">
    <location>
        <begin position="595"/>
        <end position="636"/>
    </location>
</feature>
<dbReference type="AlphaFoldDB" id="A0AA96ZSX4"/>
<reference evidence="2 3" key="1">
    <citation type="submission" date="2023-07" db="EMBL/GenBank/DDBJ databases">
        <title>Closed genoem sequence of Methanomicrococcus sp. Hf6.</title>
        <authorList>
            <person name="Poehlein A."/>
            <person name="Protasov E."/>
            <person name="Platt K."/>
            <person name="Reeh H."/>
            <person name="Daniel R."/>
            <person name="Brune A."/>
        </authorList>
    </citation>
    <scope>NUCLEOTIDE SEQUENCE [LARGE SCALE GENOMIC DNA]</scope>
    <source>
        <strain evidence="2 3">Hf6</strain>
    </source>
</reference>
<feature type="compositionally biased region" description="Polar residues" evidence="1">
    <location>
        <begin position="487"/>
        <end position="500"/>
    </location>
</feature>
<dbReference type="InterPro" id="IPR011004">
    <property type="entry name" value="Trimer_LpxA-like_sf"/>
</dbReference>
<proteinExistence type="predicted"/>
<dbReference type="EMBL" id="CP131059">
    <property type="protein sequence ID" value="WNY23885.1"/>
    <property type="molecule type" value="Genomic_DNA"/>
</dbReference>
<feature type="region of interest" description="Disordered" evidence="1">
    <location>
        <begin position="327"/>
        <end position="505"/>
    </location>
</feature>
<evidence type="ECO:0000313" key="3">
    <source>
        <dbReference type="Proteomes" id="UP001302978"/>
    </source>
</evidence>
<dbReference type="Gene3D" id="2.160.10.10">
    <property type="entry name" value="Hexapeptide repeat proteins"/>
    <property type="match status" value="1"/>
</dbReference>
<feature type="compositionally biased region" description="Acidic residues" evidence="1">
    <location>
        <begin position="148"/>
        <end position="159"/>
    </location>
</feature>
<gene>
    <name evidence="2" type="ORF">MmiHf6_12080</name>
</gene>
<accession>A0AA96ZSX4</accession>
<dbReference type="SUPFAM" id="SSF51161">
    <property type="entry name" value="Trimeric LpxA-like enzymes"/>
    <property type="match status" value="1"/>
</dbReference>
<feature type="region of interest" description="Disordered" evidence="1">
    <location>
        <begin position="147"/>
        <end position="166"/>
    </location>
</feature>
<keyword evidence="3" id="KW-1185">Reference proteome</keyword>
<evidence type="ECO:0008006" key="4">
    <source>
        <dbReference type="Google" id="ProtNLM"/>
    </source>
</evidence>
<dbReference type="KEGG" id="mehf:MmiHf6_12080"/>